<feature type="transmembrane region" description="Helical" evidence="1">
    <location>
        <begin position="119"/>
        <end position="139"/>
    </location>
</feature>
<keyword evidence="1" id="KW-1133">Transmembrane helix</keyword>
<dbReference type="EMBL" id="JANRMI010000002">
    <property type="protein sequence ID" value="MDG0816691.1"/>
    <property type="molecule type" value="Genomic_DNA"/>
</dbReference>
<sequence length="238" mass="26869">MHFNKSLFKFAFESVLLLLVFSAILFIIGFILNLLSRKSREVVTSATNPKTFLYLFFPGIMIHELSHMVAALVFLHKIERFKLIDFAAKNGSHGHVITSRRNVWNLLYVPQLWQSMGSLFIGIAPLVVGPLAMLIWFKYFVPGGRSFLLHPSLQSLPMMSLHLGIWLYVAFATLSNIELSDADLSEAWKGFGFVLLFVFVLALASGQFHPTLITSGLLHKYWSMMGVGALRLKILSHL</sequence>
<name>A0ABT6DLK5_9BACT</name>
<evidence type="ECO:0000256" key="1">
    <source>
        <dbReference type="SAM" id="Phobius"/>
    </source>
</evidence>
<protein>
    <recommendedName>
        <fullName evidence="4">Integral membrane protein</fullName>
    </recommendedName>
</protein>
<gene>
    <name evidence="2" type="ORF">NWE73_09965</name>
</gene>
<organism evidence="2 3">
    <name type="scientific">Bdellovibrio svalbardensis</name>
    <dbReference type="NCBI Taxonomy" id="2972972"/>
    <lineage>
        <taxon>Bacteria</taxon>
        <taxon>Pseudomonadati</taxon>
        <taxon>Bdellovibrionota</taxon>
        <taxon>Bdellovibrionia</taxon>
        <taxon>Bdellovibrionales</taxon>
        <taxon>Pseudobdellovibrionaceae</taxon>
        <taxon>Bdellovibrio</taxon>
    </lineage>
</organism>
<dbReference type="Proteomes" id="UP001152321">
    <property type="component" value="Unassembled WGS sequence"/>
</dbReference>
<reference evidence="2" key="1">
    <citation type="submission" date="2022-08" db="EMBL/GenBank/DDBJ databases">
        <title>Novel Bdellovibrio Species Isolated from Svalbard: Designation Bdellovibrio svalbardensis.</title>
        <authorList>
            <person name="Mitchell R.J."/>
            <person name="Choi S.Y."/>
        </authorList>
    </citation>
    <scope>NUCLEOTIDE SEQUENCE</scope>
    <source>
        <strain evidence="2">PAP01</strain>
    </source>
</reference>
<keyword evidence="3" id="KW-1185">Reference proteome</keyword>
<feature type="transmembrane region" description="Helical" evidence="1">
    <location>
        <begin position="191"/>
        <end position="208"/>
    </location>
</feature>
<keyword evidence="1" id="KW-0472">Membrane</keyword>
<feature type="transmembrane region" description="Helical" evidence="1">
    <location>
        <begin position="12"/>
        <end position="32"/>
    </location>
</feature>
<proteinExistence type="predicted"/>
<keyword evidence="1" id="KW-0812">Transmembrane</keyword>
<evidence type="ECO:0000313" key="3">
    <source>
        <dbReference type="Proteomes" id="UP001152321"/>
    </source>
</evidence>
<feature type="transmembrane region" description="Helical" evidence="1">
    <location>
        <begin position="159"/>
        <end position="179"/>
    </location>
</feature>
<evidence type="ECO:0000313" key="2">
    <source>
        <dbReference type="EMBL" id="MDG0816691.1"/>
    </source>
</evidence>
<evidence type="ECO:0008006" key="4">
    <source>
        <dbReference type="Google" id="ProtNLM"/>
    </source>
</evidence>
<comment type="caution">
    <text evidence="2">The sequence shown here is derived from an EMBL/GenBank/DDBJ whole genome shotgun (WGS) entry which is preliminary data.</text>
</comment>
<accession>A0ABT6DLK5</accession>
<feature type="transmembrane region" description="Helical" evidence="1">
    <location>
        <begin position="52"/>
        <end position="75"/>
    </location>
</feature>
<dbReference type="RefSeq" id="WP_277578166.1">
    <property type="nucleotide sequence ID" value="NZ_JANRMI010000002.1"/>
</dbReference>